<dbReference type="PANTHER" id="PTHR42941">
    <property type="entry name" value="SLL1037 PROTEIN"/>
    <property type="match status" value="1"/>
</dbReference>
<organism evidence="1 2">
    <name type="scientific">Saccharothrix australiensis</name>
    <dbReference type="NCBI Taxonomy" id="2072"/>
    <lineage>
        <taxon>Bacteria</taxon>
        <taxon>Bacillati</taxon>
        <taxon>Actinomycetota</taxon>
        <taxon>Actinomycetes</taxon>
        <taxon>Pseudonocardiales</taxon>
        <taxon>Pseudonocardiaceae</taxon>
        <taxon>Saccharothrix</taxon>
    </lineage>
</organism>
<dbReference type="Proteomes" id="UP000282084">
    <property type="component" value="Unassembled WGS sequence"/>
</dbReference>
<gene>
    <name evidence="1" type="ORF">C8E97_5522</name>
</gene>
<dbReference type="Gene3D" id="3.40.190.10">
    <property type="entry name" value="Periplasmic binding protein-like II"/>
    <property type="match status" value="2"/>
</dbReference>
<evidence type="ECO:0000313" key="1">
    <source>
        <dbReference type="EMBL" id="RKT56810.1"/>
    </source>
</evidence>
<name>A0A495W6V8_9PSEU</name>
<dbReference type="NCBIfam" id="TIGR02122">
    <property type="entry name" value="TRAP_TAXI"/>
    <property type="match status" value="1"/>
</dbReference>
<evidence type="ECO:0000313" key="2">
    <source>
        <dbReference type="Proteomes" id="UP000282084"/>
    </source>
</evidence>
<comment type="caution">
    <text evidence="1">The sequence shown here is derived from an EMBL/GenBank/DDBJ whole genome shotgun (WGS) entry which is preliminary data.</text>
</comment>
<dbReference type="EMBL" id="RBXO01000001">
    <property type="protein sequence ID" value="RKT56810.1"/>
    <property type="molecule type" value="Genomic_DNA"/>
</dbReference>
<dbReference type="Pfam" id="PF16868">
    <property type="entry name" value="NMT1_3"/>
    <property type="match status" value="1"/>
</dbReference>
<protein>
    <recommendedName>
        <fullName evidence="3">TRAP transporter TAXI family solute receptor</fullName>
    </recommendedName>
</protein>
<keyword evidence="2" id="KW-1185">Reference proteome</keyword>
<proteinExistence type="predicted"/>
<evidence type="ECO:0008006" key="3">
    <source>
        <dbReference type="Google" id="ProtNLM"/>
    </source>
</evidence>
<reference evidence="1 2" key="1">
    <citation type="submission" date="2018-10" db="EMBL/GenBank/DDBJ databases">
        <title>Sequencing the genomes of 1000 actinobacteria strains.</title>
        <authorList>
            <person name="Klenk H.-P."/>
        </authorList>
    </citation>
    <scope>NUCLEOTIDE SEQUENCE [LARGE SCALE GENOMIC DNA]</scope>
    <source>
        <strain evidence="1 2">DSM 43800</strain>
    </source>
</reference>
<dbReference type="SUPFAM" id="SSF53850">
    <property type="entry name" value="Periplasmic binding protein-like II"/>
    <property type="match status" value="1"/>
</dbReference>
<dbReference type="InterPro" id="IPR011852">
    <property type="entry name" value="TRAP_TAXI"/>
</dbReference>
<sequence length="366" mass="37941">MAAPHGRDGGGTEGARHRWMPAGTEKRVMSGTDITRFPWSARHSPDPAATGGTYPAAVQVTRRSLLLAALAAGAPACTSSPPPAPAELVLATGPEGAVFREVGGALAGALADRLPGSRVVARSTGASVANVRLLAAGEVHLGLSSLDPLFEARLSADDPAGISAVGRLYDSFLQVVVPAGAPVRRIADLAGARVSFGPHESGTEFTASRLLDLLGVRVDVQRMAHAEAARRMAAGAIDAMVALTGIPTPAIRDLLGGFPFRLLDLPEEAVRLADAFPGPYAPVTIPATTYGSMGPCRTFAVPNLLLARSALDASVVEVVTRTVFTESARIAAGHSEAGRINVRTGIATGRVPLHRGAERWFRSVKR</sequence>
<accession>A0A495W6V8</accession>
<dbReference type="AlphaFoldDB" id="A0A495W6V8"/>
<dbReference type="PANTHER" id="PTHR42941:SF1">
    <property type="entry name" value="SLL1037 PROTEIN"/>
    <property type="match status" value="1"/>
</dbReference>